<dbReference type="AlphaFoldDB" id="A0AA38LZJ4"/>
<dbReference type="EMBL" id="JALNTZ010003989">
    <property type="protein sequence ID" value="KAJ3615642.1"/>
    <property type="molecule type" value="Genomic_DNA"/>
</dbReference>
<evidence type="ECO:0000313" key="2">
    <source>
        <dbReference type="Proteomes" id="UP001168821"/>
    </source>
</evidence>
<feature type="non-terminal residue" evidence="1">
    <location>
        <position position="61"/>
    </location>
</feature>
<organism evidence="1 2">
    <name type="scientific">Zophobas morio</name>
    <dbReference type="NCBI Taxonomy" id="2755281"/>
    <lineage>
        <taxon>Eukaryota</taxon>
        <taxon>Metazoa</taxon>
        <taxon>Ecdysozoa</taxon>
        <taxon>Arthropoda</taxon>
        <taxon>Hexapoda</taxon>
        <taxon>Insecta</taxon>
        <taxon>Pterygota</taxon>
        <taxon>Neoptera</taxon>
        <taxon>Endopterygota</taxon>
        <taxon>Coleoptera</taxon>
        <taxon>Polyphaga</taxon>
        <taxon>Cucujiformia</taxon>
        <taxon>Tenebrionidae</taxon>
        <taxon>Zophobas</taxon>
    </lineage>
</organism>
<protein>
    <submittedName>
        <fullName evidence="1">Uncharacterized protein</fullName>
    </submittedName>
</protein>
<proteinExistence type="predicted"/>
<keyword evidence="2" id="KW-1185">Reference proteome</keyword>
<name>A0AA38LZJ4_9CUCU</name>
<accession>A0AA38LZJ4</accession>
<dbReference type="Proteomes" id="UP001168821">
    <property type="component" value="Unassembled WGS sequence"/>
</dbReference>
<evidence type="ECO:0000313" key="1">
    <source>
        <dbReference type="EMBL" id="KAJ3615642.1"/>
    </source>
</evidence>
<comment type="caution">
    <text evidence="1">The sequence shown here is derived from an EMBL/GenBank/DDBJ whole genome shotgun (WGS) entry which is preliminary data.</text>
</comment>
<reference evidence="1" key="1">
    <citation type="journal article" date="2023" name="G3 (Bethesda)">
        <title>Whole genome assemblies of Zophobas morio and Tenebrio molitor.</title>
        <authorList>
            <person name="Kaur S."/>
            <person name="Stinson S.A."/>
            <person name="diCenzo G.C."/>
        </authorList>
    </citation>
    <scope>NUCLEOTIDE SEQUENCE</scope>
    <source>
        <strain evidence="1">QUZm001</strain>
    </source>
</reference>
<sequence>MKGLVARTEALFRHVVRAVKGALAVEITPKVSSAEEPHARKAVILDFSKPFARVHVLKAIF</sequence>
<gene>
    <name evidence="1" type="ORF">Zmor_012406</name>
</gene>